<dbReference type="Pfam" id="PF12705">
    <property type="entry name" value="PDDEXK_1"/>
    <property type="match status" value="1"/>
</dbReference>
<keyword evidence="9" id="KW-0413">Isomerase</keyword>
<dbReference type="SMART" id="SM00491">
    <property type="entry name" value="HELICc2"/>
    <property type="match status" value="1"/>
</dbReference>
<comment type="similarity">
    <text evidence="10">Belongs to the helicase family. DinG subfamily.</text>
</comment>
<evidence type="ECO:0000256" key="5">
    <source>
        <dbReference type="ARBA" id="ARBA00022840"/>
    </source>
</evidence>
<dbReference type="GO" id="GO:0043139">
    <property type="term" value="F:5'-3' DNA helicase activity"/>
    <property type="evidence" value="ECO:0007669"/>
    <property type="project" value="UniProtKB-EC"/>
</dbReference>
<dbReference type="PANTHER" id="PTHR11472:SF34">
    <property type="entry name" value="REGULATOR OF TELOMERE ELONGATION HELICASE 1"/>
    <property type="match status" value="1"/>
</dbReference>
<organism evidence="12 13">
    <name type="scientific">Desulfosarcina ovata subsp. sediminis</name>
    <dbReference type="NCBI Taxonomy" id="885957"/>
    <lineage>
        <taxon>Bacteria</taxon>
        <taxon>Pseudomonadati</taxon>
        <taxon>Thermodesulfobacteriota</taxon>
        <taxon>Desulfobacteria</taxon>
        <taxon>Desulfobacterales</taxon>
        <taxon>Desulfosarcinaceae</taxon>
        <taxon>Desulfosarcina</taxon>
    </lineage>
</organism>
<dbReference type="SUPFAM" id="SSF52540">
    <property type="entry name" value="P-loop containing nucleoside triphosphate hydrolases"/>
    <property type="match status" value="2"/>
</dbReference>
<keyword evidence="4 12" id="KW-0347">Helicase</keyword>
<evidence type="ECO:0000256" key="1">
    <source>
        <dbReference type="ARBA" id="ARBA00022723"/>
    </source>
</evidence>
<dbReference type="GO" id="GO:0051539">
    <property type="term" value="F:4 iron, 4 sulfur cluster binding"/>
    <property type="evidence" value="ECO:0007669"/>
    <property type="project" value="UniProtKB-KW"/>
</dbReference>
<keyword evidence="3" id="KW-0378">Hydrolase</keyword>
<dbReference type="KEGG" id="dov:DSCO28_66440"/>
<keyword evidence="5" id="KW-0067">ATP-binding</keyword>
<evidence type="ECO:0000256" key="7">
    <source>
        <dbReference type="ARBA" id="ARBA00023014"/>
    </source>
</evidence>
<dbReference type="InterPro" id="IPR010614">
    <property type="entry name" value="RAD3-like_helicase_DEAD"/>
</dbReference>
<dbReference type="EMBL" id="AP021876">
    <property type="protein sequence ID" value="BBO86078.1"/>
    <property type="molecule type" value="Genomic_DNA"/>
</dbReference>
<dbReference type="InterPro" id="IPR006555">
    <property type="entry name" value="ATP-dep_Helicase_C"/>
</dbReference>
<keyword evidence="2" id="KW-0547">Nucleotide-binding</keyword>
<dbReference type="GO" id="GO:0005524">
    <property type="term" value="F:ATP binding"/>
    <property type="evidence" value="ECO:0007669"/>
    <property type="project" value="UniProtKB-KW"/>
</dbReference>
<dbReference type="Proteomes" id="UP000425960">
    <property type="component" value="Chromosome"/>
</dbReference>
<dbReference type="InterPro" id="IPR042493">
    <property type="entry name" value="XPD_DNA_FeS"/>
</dbReference>
<dbReference type="Gene3D" id="3.90.320.10">
    <property type="match status" value="1"/>
</dbReference>
<evidence type="ECO:0000256" key="6">
    <source>
        <dbReference type="ARBA" id="ARBA00023004"/>
    </source>
</evidence>
<evidence type="ECO:0000256" key="10">
    <source>
        <dbReference type="ARBA" id="ARBA00038058"/>
    </source>
</evidence>
<keyword evidence="7" id="KW-0411">Iron-sulfur</keyword>
<evidence type="ECO:0000259" key="11">
    <source>
        <dbReference type="PROSITE" id="PS51193"/>
    </source>
</evidence>
<evidence type="ECO:0000256" key="8">
    <source>
        <dbReference type="ARBA" id="ARBA00023125"/>
    </source>
</evidence>
<dbReference type="Pfam" id="PF13307">
    <property type="entry name" value="Helicase_C_2"/>
    <property type="match status" value="1"/>
</dbReference>
<feature type="domain" description="Helicase ATP-binding" evidence="11">
    <location>
        <begin position="181"/>
        <end position="440"/>
    </location>
</feature>
<dbReference type="GO" id="GO:0006281">
    <property type="term" value="P:DNA repair"/>
    <property type="evidence" value="ECO:0007669"/>
    <property type="project" value="UniProtKB-KW"/>
</dbReference>
<evidence type="ECO:0000256" key="3">
    <source>
        <dbReference type="ARBA" id="ARBA00022801"/>
    </source>
</evidence>
<dbReference type="AlphaFoldDB" id="A0A5K8A139"/>
<dbReference type="InterPro" id="IPR045028">
    <property type="entry name" value="DinG/Rad3-like"/>
</dbReference>
<dbReference type="PROSITE" id="PS51193">
    <property type="entry name" value="HELICASE_ATP_BIND_2"/>
    <property type="match status" value="1"/>
</dbReference>
<dbReference type="Gene3D" id="1.10.275.40">
    <property type="match status" value="1"/>
</dbReference>
<dbReference type="GO" id="GO:0046872">
    <property type="term" value="F:metal ion binding"/>
    <property type="evidence" value="ECO:0007669"/>
    <property type="project" value="UniProtKB-KW"/>
</dbReference>
<dbReference type="RefSeq" id="WP_155325499.1">
    <property type="nucleotide sequence ID" value="NZ_AP021876.1"/>
</dbReference>
<evidence type="ECO:0000256" key="9">
    <source>
        <dbReference type="ARBA" id="ARBA00023235"/>
    </source>
</evidence>
<dbReference type="GO" id="GO:0016818">
    <property type="term" value="F:hydrolase activity, acting on acid anhydrides, in phosphorus-containing anhydrides"/>
    <property type="evidence" value="ECO:0007669"/>
    <property type="project" value="InterPro"/>
</dbReference>
<dbReference type="InterPro" id="IPR027417">
    <property type="entry name" value="P-loop_NTPase"/>
</dbReference>
<dbReference type="Gene3D" id="1.10.30.20">
    <property type="entry name" value="Bacterial XPD DNA helicase, FeS cluster domain"/>
    <property type="match status" value="1"/>
</dbReference>
<gene>
    <name evidence="12" type="ORF">DSCO28_66440</name>
</gene>
<evidence type="ECO:0000256" key="2">
    <source>
        <dbReference type="ARBA" id="ARBA00022741"/>
    </source>
</evidence>
<keyword evidence="1" id="KW-0479">Metal-binding</keyword>
<dbReference type="InterPro" id="IPR014013">
    <property type="entry name" value="Helic_SF1/SF2_ATP-bd_DinG/Rad3"/>
</dbReference>
<proteinExistence type="inferred from homology"/>
<name>A0A5K8A139_9BACT</name>
<dbReference type="InterPro" id="IPR011604">
    <property type="entry name" value="PDDEXK-like_dom_sf"/>
</dbReference>
<dbReference type="GO" id="GO:0003677">
    <property type="term" value="F:DNA binding"/>
    <property type="evidence" value="ECO:0007669"/>
    <property type="project" value="UniProtKB-KW"/>
</dbReference>
<keyword evidence="8" id="KW-0238">DNA-binding</keyword>
<evidence type="ECO:0000256" key="4">
    <source>
        <dbReference type="ARBA" id="ARBA00022806"/>
    </source>
</evidence>
<dbReference type="Pfam" id="PF06733">
    <property type="entry name" value="DEAD_2"/>
    <property type="match status" value="1"/>
</dbReference>
<dbReference type="InterPro" id="IPR038726">
    <property type="entry name" value="PDDEXK_AddAB-type"/>
</dbReference>
<sequence length="779" mass="88252">MKERHQIAVRTLVDYVLRSGDLDMRFTSPGRPLEGIRIHQRIQRQRPEGYRAEVSVSTEVETPGLILVVSGRIDGVLETAEATIVEEIKSTSRELGVVGQCPDPCHWGQAKVYACLLAREKDLPSVTVQLTYCQLDSGEILEQTETCGREELETFFEDLIQRYLKWAKTLSDWRQLRDATIGRLDFPFAAYRCGQRSMAITVYRTIRDGGQALIQAATGIGKTLAALFPAVKTIGEGHTDRIFFLTARNTGKASATKALDLLQTVGLRLKRVCLTAKDHICFNPEAACDAQLCPYAKGHFDRLTESLEAAFACDNLDRETIETVARAHRVCPFEFSLELSRWADCIVCDYNYAFDPRVYLKRFFDEENGSYVFLVDEAHNLVDRSREMFSVHLDKNAFLELRRAVKSHLPPVYRAAGKINTWMVKAREQTREAGGFQSAASLPDGLDFLLHGFLRAAEKWLAKNQAAPFREIVLECYFRVNGFLRVWDQFDDSYRTCYQQTGSQLTLKLFCLDPSRHLAVAFKRCRAAVFFSATMTPADYFQQILGCTPSATRLAIPSPFPRKNLSVFIARGIDTTYARRAESAQRVADLIHSFADSRTGNYLCFFPSYAYMAMVVERFSTSVKDVVILVQERQMDDADRARFLDQFSARNQQLLVGFAVMGGIFGEGIDLVGERLCGAVVVGVGLPSICPERDLIRDYFDRWGRGFDFAYRYPGINRVLQAGGRVIRTDQDRGALLLVDQRFCTYAYRRLLPEHWPAAAIDTQAQLTRHLKQFWTPDA</sequence>
<accession>A0A5K8A139</accession>
<dbReference type="PANTHER" id="PTHR11472">
    <property type="entry name" value="DNA REPAIR DEAD HELICASE RAD3/XP-D SUBFAMILY MEMBER"/>
    <property type="match status" value="1"/>
</dbReference>
<reference evidence="12 13" key="1">
    <citation type="submission" date="2019-11" db="EMBL/GenBank/DDBJ databases">
        <title>Comparative genomics of hydrocarbon-degrading Desulfosarcina strains.</title>
        <authorList>
            <person name="Watanabe M."/>
            <person name="Kojima H."/>
            <person name="Fukui M."/>
        </authorList>
    </citation>
    <scope>NUCLEOTIDE SEQUENCE [LARGE SCALE GENOMIC DNA]</scope>
    <source>
        <strain evidence="12 13">28bB2T</strain>
    </source>
</reference>
<protein>
    <submittedName>
        <fullName evidence="12">ATP-dependent helicase</fullName>
    </submittedName>
</protein>
<keyword evidence="6" id="KW-0408">Iron</keyword>
<evidence type="ECO:0000313" key="12">
    <source>
        <dbReference type="EMBL" id="BBO86078.1"/>
    </source>
</evidence>
<dbReference type="Gene3D" id="3.40.50.300">
    <property type="entry name" value="P-loop containing nucleotide triphosphate hydrolases"/>
    <property type="match status" value="2"/>
</dbReference>
<evidence type="ECO:0000313" key="13">
    <source>
        <dbReference type="Proteomes" id="UP000425960"/>
    </source>
</evidence>